<name>A0AAN8AL41_ELEMC</name>
<feature type="region of interest" description="Disordered" evidence="1">
    <location>
        <begin position="1"/>
        <end position="46"/>
    </location>
</feature>
<proteinExistence type="predicted"/>
<keyword evidence="3" id="KW-1185">Reference proteome</keyword>
<evidence type="ECO:0000313" key="3">
    <source>
        <dbReference type="Proteomes" id="UP001346869"/>
    </source>
</evidence>
<accession>A0AAN8AL41</accession>
<reference evidence="2 3" key="2">
    <citation type="journal article" date="2023" name="Mol. Biol. Evol.">
        <title>Genomics of Secondarily Temperate Adaptation in the Only Non-Antarctic Icefish.</title>
        <authorList>
            <person name="Rivera-Colon A.G."/>
            <person name="Rayamajhi N."/>
            <person name="Minhas B.F."/>
            <person name="Madrigal G."/>
            <person name="Bilyk K.T."/>
            <person name="Yoon V."/>
            <person name="Hune M."/>
            <person name="Gregory S."/>
            <person name="Cheng C.H.C."/>
            <person name="Catchen J.M."/>
        </authorList>
    </citation>
    <scope>NUCLEOTIDE SEQUENCE [LARGE SCALE GENOMIC DNA]</scope>
    <source>
        <strain evidence="2">JMC-PN-2008</strain>
    </source>
</reference>
<dbReference type="PANTHER" id="PTHR46601:SF2">
    <property type="entry name" value="UBIQUITIN-LIKE PROTEASE FAMILY PROFILE DOMAIN-CONTAINING PROTEIN"/>
    <property type="match status" value="1"/>
</dbReference>
<protein>
    <submittedName>
        <fullName evidence="2">Uncharacterized protein</fullName>
    </submittedName>
</protein>
<sequence>MPLTSKEKVARHRARVNADPAARANYLTKRKRSYQRTKRRTKRQGKITNIPVADLPREKQVQMREKWKQYQRKYRERKRVLAEVLNLTPPSLNSTADDQLNGPPEPLVDVADHDYVQPRLERPRASSTPVRAVQKSTSKHRAVLKEREKLRFKLIKIRKVLKSERLKAKKLQRKVDKLKVKKGKDASVSNKKRDKKKIAEEKKERVVSFLCRDENTRMLSGKKDTVTKNKMKHQRRVLLHSLKDLHSNYNSTALKHHAISYRQFLRYCPFDVTQAKESDRNTCSCFDHDNFKMIVDRLCQKGILLTNSISELLEAIVCDSTNQKCMYHFCAQCCYNEVEFEGPLDNSIITWEQWERIVVTEGEKTYAKYHKIEKSGSTADLLGLLNQKIDAFIRHQFNWLHQTRSLRELKHSLLRDELCVHIDFSENYACKLNCEVQHFHFGGSRKQATIHTCVVYTGNATHTYATISGCLRHDERAVWAHLEPVVRDAMTKCETPPSSLHIISDGPVTQYRNRKNFYLLSTVPFLLGFKSVTWNFSEKAHGKGAPDGVGATVKRIADTAVQRGKDLQTPEDVYDFLIKQKSTVNFYWISEEDVDKFDEKVPELVPAVKGTMKLHQVISTEPATILYRDISCFCSRPAAADCKCYSPSKVDFRSVSEAPEPPILNQKGKFIVVNYEGKPFVGQITQVVGDEIEVSCMKQLGAKNVFTWPQPSDLLFYYEADVLSVISEPEPVNSRHSRLTTEDWKKFQAQS</sequence>
<feature type="compositionally biased region" description="Basic residues" evidence="1">
    <location>
        <begin position="28"/>
        <end position="45"/>
    </location>
</feature>
<comment type="caution">
    <text evidence="2">The sequence shown here is derived from an EMBL/GenBank/DDBJ whole genome shotgun (WGS) entry which is preliminary data.</text>
</comment>
<dbReference type="PANTHER" id="PTHR46601">
    <property type="entry name" value="ULP_PROTEASE DOMAIN-CONTAINING PROTEIN"/>
    <property type="match status" value="1"/>
</dbReference>
<reference evidence="2 3" key="1">
    <citation type="journal article" date="2023" name="Genes (Basel)">
        <title>Chromosome-Level Genome Assembly and Circadian Gene Repertoire of the Patagonia Blennie Eleginops maclovinus-The Closest Ancestral Proxy of Antarctic Cryonotothenioids.</title>
        <authorList>
            <person name="Cheng C.C."/>
            <person name="Rivera-Colon A.G."/>
            <person name="Minhas B.F."/>
            <person name="Wilson L."/>
            <person name="Rayamajhi N."/>
            <person name="Vargas-Chacoff L."/>
            <person name="Catchen J.M."/>
        </authorList>
    </citation>
    <scope>NUCLEOTIDE SEQUENCE [LARGE SCALE GENOMIC DNA]</scope>
    <source>
        <strain evidence="2">JMC-PN-2008</strain>
    </source>
</reference>
<dbReference type="Proteomes" id="UP001346869">
    <property type="component" value="Unassembled WGS sequence"/>
</dbReference>
<feature type="region of interest" description="Disordered" evidence="1">
    <location>
        <begin position="122"/>
        <end position="141"/>
    </location>
</feature>
<evidence type="ECO:0000313" key="2">
    <source>
        <dbReference type="EMBL" id="KAK5866696.1"/>
    </source>
</evidence>
<organism evidence="2 3">
    <name type="scientific">Eleginops maclovinus</name>
    <name type="common">Patagonian blennie</name>
    <name type="synonym">Eleginus maclovinus</name>
    <dbReference type="NCBI Taxonomy" id="56733"/>
    <lineage>
        <taxon>Eukaryota</taxon>
        <taxon>Metazoa</taxon>
        <taxon>Chordata</taxon>
        <taxon>Craniata</taxon>
        <taxon>Vertebrata</taxon>
        <taxon>Euteleostomi</taxon>
        <taxon>Actinopterygii</taxon>
        <taxon>Neopterygii</taxon>
        <taxon>Teleostei</taxon>
        <taxon>Neoteleostei</taxon>
        <taxon>Acanthomorphata</taxon>
        <taxon>Eupercaria</taxon>
        <taxon>Perciformes</taxon>
        <taxon>Notothenioidei</taxon>
        <taxon>Eleginopidae</taxon>
        <taxon>Eleginops</taxon>
    </lineage>
</organism>
<gene>
    <name evidence="2" type="ORF">PBY51_020865</name>
</gene>
<evidence type="ECO:0000256" key="1">
    <source>
        <dbReference type="SAM" id="MobiDB-lite"/>
    </source>
</evidence>
<dbReference type="AlphaFoldDB" id="A0AAN8AL41"/>
<dbReference type="EMBL" id="JAUZQC010000009">
    <property type="protein sequence ID" value="KAK5866696.1"/>
    <property type="molecule type" value="Genomic_DNA"/>
</dbReference>